<proteinExistence type="predicted"/>
<dbReference type="AlphaFoldDB" id="A0A6S7ITQ1"/>
<name>A0A6S7ITQ1_PARCT</name>
<evidence type="ECO:0000313" key="1">
    <source>
        <dbReference type="EMBL" id="CAB4021086.1"/>
    </source>
</evidence>
<dbReference type="OrthoDB" id="5980782at2759"/>
<dbReference type="EMBL" id="CACRXK020011259">
    <property type="protein sequence ID" value="CAB4021086.1"/>
    <property type="molecule type" value="Genomic_DNA"/>
</dbReference>
<keyword evidence="2" id="KW-1185">Reference proteome</keyword>
<evidence type="ECO:0000313" key="2">
    <source>
        <dbReference type="Proteomes" id="UP001152795"/>
    </source>
</evidence>
<gene>
    <name evidence="1" type="ORF">PACLA_8A052886</name>
</gene>
<dbReference type="Gene3D" id="3.40.50.11350">
    <property type="match status" value="1"/>
</dbReference>
<dbReference type="Proteomes" id="UP001152795">
    <property type="component" value="Unassembled WGS sequence"/>
</dbReference>
<reference evidence="1" key="1">
    <citation type="submission" date="2020-04" db="EMBL/GenBank/DDBJ databases">
        <authorList>
            <person name="Alioto T."/>
            <person name="Alioto T."/>
            <person name="Gomez Garrido J."/>
        </authorList>
    </citation>
    <scope>NUCLEOTIDE SEQUENCE</scope>
    <source>
        <strain evidence="1">A484AB</strain>
    </source>
</reference>
<organism evidence="1 2">
    <name type="scientific">Paramuricea clavata</name>
    <name type="common">Red gorgonian</name>
    <name type="synonym">Violescent sea-whip</name>
    <dbReference type="NCBI Taxonomy" id="317549"/>
    <lineage>
        <taxon>Eukaryota</taxon>
        <taxon>Metazoa</taxon>
        <taxon>Cnidaria</taxon>
        <taxon>Anthozoa</taxon>
        <taxon>Octocorallia</taxon>
        <taxon>Malacalcyonacea</taxon>
        <taxon>Plexauridae</taxon>
        <taxon>Paramuricea</taxon>
    </lineage>
</organism>
<protein>
    <submittedName>
        <fullName evidence="1">Uncharacterized protein</fullName>
    </submittedName>
</protein>
<sequence>MSSCLRAYHCRTKTKIVICIFAIWLIQATWLGLFSTEIPLEQKNVTFYEHLSESLITTETLNNSRGKLLIIQHTETTNGDVIKLNLTLDIIDVSFPKVVRLGPYSSSNSNSTSKKYAYVIGRYWEQMTQSMRAFLSLVLQASSAGRSVVAPMVKDSRFQTAGFPIDYYFDRKYIKDILETRGYPDIVDRQEFLKECSPKDPNYTTVHFLYDQVKAGTYTKNLFELDDATYSNVSLQARKNGWTQCSFIQKLTKQTGSKMFCVDTTVITDWEVFERDVIKSPKCLSIVLWRGIGDTFRARFKETRSKLYTRDFFLSLKPSQAVMTEVEKFQRKFLHGQKYIGIQIRGERVAILRGVAHLEQCIHLLGYVLKLIKGFFNVDKVYVATDMSKFGSKSWKDSVKRDTITDETLRKLQDLVLSVTNGVTFEQAADNGETFDRGLVALVEVTLISRARSLLTIGYSSFHEWTTSKFLEFHRNESPTTWSLVKLCFE</sequence>
<accession>A0A6S7ITQ1</accession>
<comment type="caution">
    <text evidence="1">The sequence shown here is derived from an EMBL/GenBank/DDBJ whole genome shotgun (WGS) entry which is preliminary data.</text>
</comment>